<feature type="compositionally biased region" description="Acidic residues" evidence="1">
    <location>
        <begin position="127"/>
        <end position="175"/>
    </location>
</feature>
<proteinExistence type="predicted"/>
<evidence type="ECO:0000313" key="2">
    <source>
        <dbReference type="EMBL" id="QHU03835.1"/>
    </source>
</evidence>
<dbReference type="EMBL" id="MN740389">
    <property type="protein sequence ID" value="QHU03835.1"/>
    <property type="molecule type" value="Genomic_DNA"/>
</dbReference>
<dbReference type="AlphaFoldDB" id="A0A6C0JDC2"/>
<sequence>MSDAEQNYIALMGLPIVNKLVKKNARLRREIKALKSLIYSLPEFRCQCKPIVNTVDADRVVIKQEPIPMQCEPLTENDDEVVFIPERTDKINIVYEIDDSTPIVEIKVETDPVVKEAEVEEEDEVVVKEEEVEEEEEEEEVEEEEVVVKDEEVEEEEEEEDDEVEEEEEEEEEEVIVITISGKSYYTSDKENGKIYAIDKDEEVGDEIGVFVNGKAKFHKK</sequence>
<evidence type="ECO:0000256" key="1">
    <source>
        <dbReference type="SAM" id="MobiDB-lite"/>
    </source>
</evidence>
<organism evidence="2">
    <name type="scientific">viral metagenome</name>
    <dbReference type="NCBI Taxonomy" id="1070528"/>
    <lineage>
        <taxon>unclassified sequences</taxon>
        <taxon>metagenomes</taxon>
        <taxon>organismal metagenomes</taxon>
    </lineage>
</organism>
<name>A0A6C0JDC2_9ZZZZ</name>
<accession>A0A6C0JDC2</accession>
<reference evidence="2" key="1">
    <citation type="journal article" date="2020" name="Nature">
        <title>Giant virus diversity and host interactions through global metagenomics.</title>
        <authorList>
            <person name="Schulz F."/>
            <person name="Roux S."/>
            <person name="Paez-Espino D."/>
            <person name="Jungbluth S."/>
            <person name="Walsh D.A."/>
            <person name="Denef V.J."/>
            <person name="McMahon K.D."/>
            <person name="Konstantinidis K.T."/>
            <person name="Eloe-Fadrosh E.A."/>
            <person name="Kyrpides N.C."/>
            <person name="Woyke T."/>
        </authorList>
    </citation>
    <scope>NUCLEOTIDE SEQUENCE</scope>
    <source>
        <strain evidence="2">GVMAG-M-3300027708-20</strain>
    </source>
</reference>
<feature type="region of interest" description="Disordered" evidence="1">
    <location>
        <begin position="127"/>
        <end position="177"/>
    </location>
</feature>
<protein>
    <submittedName>
        <fullName evidence="2">Uncharacterized protein</fullName>
    </submittedName>
</protein>